<feature type="region of interest" description="Disordered" evidence="1">
    <location>
        <begin position="59"/>
        <end position="165"/>
    </location>
</feature>
<sequence length="575" mass="60688">MNRDEEQVSFLKPQWLKPSSASSHSVANEHSNGTLSRSRSALSAAGAVDHNHGLHRLSLSSSAAAPYTRSVSSNGSAGHDRGYSSFGRSHRDRDRDRVRDRDRNRNRDRDRERDSVLDNGYCDYSDPIRSTRAERDPPRRSLSLVTGVPGPSVPRRPVSALSNGVGSSSVACFDKEFPSLGAEDKSGTSDVGRVNTPGFATGIQSPLPGLADGWTSALVEAPVRVRSNGPQVSLGLQTAASMTSVASSSASMTSVASSTGTGLSMAAALTQAPARAHMAPQLTNDSERKKEKELMHLGKLVPVIAKGPIHNSSEKSKSKGAKGFDYNSPKIGLQSSSQPVNHALRVPVTTVDAPKVSQCSNYQVLNWDKNGVDSTAKDGPTLRTSSRDAPSVGGSVQAAPHLPSTANSKLKVNGKVGGDRKPLSQVQGRHDFFNSIRKKEMSRNSSAANLETECVASPSSSSSPSSASNSVAQSCKHITGTSASQEDIPSASASNAECSLVENGNIGTCDGKFETLPPPDEKEAALLQSLGWEENAVVGPISQEEIASFLNKYSKHSACTKLKALFPELLQGCSS</sequence>
<organism evidence="2 3">
    <name type="scientific">Iris pallida</name>
    <name type="common">Sweet iris</name>
    <dbReference type="NCBI Taxonomy" id="29817"/>
    <lineage>
        <taxon>Eukaryota</taxon>
        <taxon>Viridiplantae</taxon>
        <taxon>Streptophyta</taxon>
        <taxon>Embryophyta</taxon>
        <taxon>Tracheophyta</taxon>
        <taxon>Spermatophyta</taxon>
        <taxon>Magnoliopsida</taxon>
        <taxon>Liliopsida</taxon>
        <taxon>Asparagales</taxon>
        <taxon>Iridaceae</taxon>
        <taxon>Iridoideae</taxon>
        <taxon>Irideae</taxon>
        <taxon>Iris</taxon>
    </lineage>
</organism>
<dbReference type="AlphaFoldDB" id="A0AAX6EYR4"/>
<reference evidence="2" key="2">
    <citation type="submission" date="2023-04" db="EMBL/GenBank/DDBJ databases">
        <authorList>
            <person name="Bruccoleri R.E."/>
            <person name="Oakeley E.J."/>
            <person name="Faust A.-M."/>
            <person name="Dessus-Babus S."/>
            <person name="Altorfer M."/>
            <person name="Burckhardt D."/>
            <person name="Oertli M."/>
            <person name="Naumann U."/>
            <person name="Petersen F."/>
            <person name="Wong J."/>
        </authorList>
    </citation>
    <scope>NUCLEOTIDE SEQUENCE</scope>
    <source>
        <strain evidence="2">GSM-AAB239-AS_SAM_17_03QT</strain>
        <tissue evidence="2">Leaf</tissue>
    </source>
</reference>
<feature type="compositionally biased region" description="Low complexity" evidence="1">
    <location>
        <begin position="145"/>
        <end position="159"/>
    </location>
</feature>
<feature type="compositionally biased region" description="Low complexity" evidence="1">
    <location>
        <begin position="35"/>
        <end position="47"/>
    </location>
</feature>
<feature type="compositionally biased region" description="Basic and acidic residues" evidence="1">
    <location>
        <begin position="89"/>
        <end position="116"/>
    </location>
</feature>
<comment type="caution">
    <text evidence="2">The sequence shown here is derived from an EMBL/GenBank/DDBJ whole genome shotgun (WGS) entry which is preliminary data.</text>
</comment>
<feature type="region of interest" description="Disordered" evidence="1">
    <location>
        <begin position="370"/>
        <end position="445"/>
    </location>
</feature>
<name>A0AAX6EYR4_IRIPA</name>
<dbReference type="Proteomes" id="UP001140949">
    <property type="component" value="Unassembled WGS sequence"/>
</dbReference>
<feature type="compositionally biased region" description="Polar residues" evidence="1">
    <location>
        <begin position="17"/>
        <end position="34"/>
    </location>
</feature>
<accession>A0AAX6EYR4</accession>
<dbReference type="PANTHER" id="PTHR34112">
    <property type="entry name" value="C-JUN-AMINO-TERMINAL KINASE-INTERACTING PROTEIN"/>
    <property type="match status" value="1"/>
</dbReference>
<keyword evidence="3" id="KW-1185">Reference proteome</keyword>
<feature type="compositionally biased region" description="Basic and acidic residues" evidence="1">
    <location>
        <begin position="417"/>
        <end position="442"/>
    </location>
</feature>
<feature type="compositionally biased region" description="Basic and acidic residues" evidence="1">
    <location>
        <begin position="129"/>
        <end position="139"/>
    </location>
</feature>
<feature type="region of interest" description="Disordered" evidence="1">
    <location>
        <begin position="307"/>
        <end position="336"/>
    </location>
</feature>
<feature type="region of interest" description="Disordered" evidence="1">
    <location>
        <begin position="1"/>
        <end position="47"/>
    </location>
</feature>
<gene>
    <name evidence="2" type="ORF">M6B38_161395</name>
</gene>
<reference evidence="2" key="1">
    <citation type="journal article" date="2023" name="GigaByte">
        <title>Genome assembly of the bearded iris, Iris pallida Lam.</title>
        <authorList>
            <person name="Bruccoleri R.E."/>
            <person name="Oakeley E.J."/>
            <person name="Faust A.M.E."/>
            <person name="Altorfer M."/>
            <person name="Dessus-Babus S."/>
            <person name="Burckhardt D."/>
            <person name="Oertli M."/>
            <person name="Naumann U."/>
            <person name="Petersen F."/>
            <person name="Wong J."/>
        </authorList>
    </citation>
    <scope>NUCLEOTIDE SEQUENCE</scope>
    <source>
        <strain evidence="2">GSM-AAB239-AS_SAM_17_03QT</strain>
    </source>
</reference>
<evidence type="ECO:0000313" key="2">
    <source>
        <dbReference type="EMBL" id="KAJ6809196.1"/>
    </source>
</evidence>
<evidence type="ECO:0000256" key="1">
    <source>
        <dbReference type="SAM" id="MobiDB-lite"/>
    </source>
</evidence>
<evidence type="ECO:0000313" key="3">
    <source>
        <dbReference type="Proteomes" id="UP001140949"/>
    </source>
</evidence>
<protein>
    <submittedName>
        <fullName evidence="2">Uncharacterized protein</fullName>
    </submittedName>
</protein>
<dbReference type="EMBL" id="JANAVB010033020">
    <property type="protein sequence ID" value="KAJ6809196.1"/>
    <property type="molecule type" value="Genomic_DNA"/>
</dbReference>
<proteinExistence type="predicted"/>
<dbReference type="PANTHER" id="PTHR34112:SF18">
    <property type="entry name" value="C-JUN-AMINO-TERMINAL KINASE-INTERACTING PROTEIN"/>
    <property type="match status" value="1"/>
</dbReference>